<evidence type="ECO:0000256" key="1">
    <source>
        <dbReference type="ARBA" id="ARBA00022485"/>
    </source>
</evidence>
<dbReference type="SUPFAM" id="SSF54862">
    <property type="entry name" value="4Fe-4S ferredoxins"/>
    <property type="match status" value="1"/>
</dbReference>
<keyword evidence="2" id="KW-0479">Metal-binding</keyword>
<gene>
    <name evidence="7" type="ORF">Msub_20462</name>
</gene>
<feature type="domain" description="4Fe-4S ferredoxin-type" evidence="6">
    <location>
        <begin position="530"/>
        <end position="559"/>
    </location>
</feature>
<proteinExistence type="predicted"/>
<dbReference type="PATRIC" id="fig|1658765.3.peg.3734"/>
<keyword evidence="4" id="KW-0411">Iron-sulfur</keyword>
<evidence type="ECO:0000256" key="3">
    <source>
        <dbReference type="ARBA" id="ARBA00023004"/>
    </source>
</evidence>
<reference evidence="7 8" key="1">
    <citation type="submission" date="2015-06" db="EMBL/GenBank/DDBJ databases">
        <title>Marinobacter subterrani, a genetically tractable neutrophilic iron-oxidizing strain isolated from the Soudan Iron Mine.</title>
        <authorList>
            <person name="Bonis B.M."/>
            <person name="Gralnick J.A."/>
        </authorList>
    </citation>
    <scope>NUCLEOTIDE SEQUENCE [LARGE SCALE GENOMIC DNA]</scope>
    <source>
        <strain evidence="7 8">JG233</strain>
    </source>
</reference>
<protein>
    <submittedName>
        <fullName evidence="7">4Fe-4S binding domain/4Fe-4S dicluster domain</fullName>
    </submittedName>
</protein>
<dbReference type="PANTHER" id="PTHR43687">
    <property type="entry name" value="ADENYLYLSULFATE REDUCTASE, BETA SUBUNIT"/>
    <property type="match status" value="1"/>
</dbReference>
<dbReference type="GO" id="GO:0046872">
    <property type="term" value="F:metal ion binding"/>
    <property type="evidence" value="ECO:0007669"/>
    <property type="project" value="UniProtKB-KW"/>
</dbReference>
<dbReference type="PROSITE" id="PS00198">
    <property type="entry name" value="4FE4S_FER_1"/>
    <property type="match status" value="3"/>
</dbReference>
<dbReference type="InterPro" id="IPR017896">
    <property type="entry name" value="4Fe4S_Fe-S-bd"/>
</dbReference>
<comment type="caution">
    <text evidence="7">The sequence shown here is derived from an EMBL/GenBank/DDBJ whole genome shotgun (WGS) entry which is preliminary data.</text>
</comment>
<dbReference type="Proteomes" id="UP000036102">
    <property type="component" value="Unassembled WGS sequence"/>
</dbReference>
<dbReference type="InterPro" id="IPR017900">
    <property type="entry name" value="4Fe4S_Fe_S_CS"/>
</dbReference>
<dbReference type="Pfam" id="PF12838">
    <property type="entry name" value="Fer4_7"/>
    <property type="match status" value="1"/>
</dbReference>
<name>A0A0J7LWK2_9GAMM</name>
<evidence type="ECO:0000256" key="4">
    <source>
        <dbReference type="ARBA" id="ARBA00023014"/>
    </source>
</evidence>
<dbReference type="Pfam" id="PF13187">
    <property type="entry name" value="Fer4_9"/>
    <property type="match status" value="1"/>
</dbReference>
<dbReference type="Gene3D" id="3.30.70.20">
    <property type="match status" value="2"/>
</dbReference>
<organism evidence="7 8">
    <name type="scientific">Marinobacter subterrani</name>
    <dbReference type="NCBI Taxonomy" id="1658765"/>
    <lineage>
        <taxon>Bacteria</taxon>
        <taxon>Pseudomonadati</taxon>
        <taxon>Pseudomonadota</taxon>
        <taxon>Gammaproteobacteria</taxon>
        <taxon>Pseudomonadales</taxon>
        <taxon>Marinobacteraceae</taxon>
        <taxon>Marinobacter</taxon>
    </lineage>
</organism>
<feature type="domain" description="4Fe-4S ferredoxin-type" evidence="6">
    <location>
        <begin position="332"/>
        <end position="361"/>
    </location>
</feature>
<evidence type="ECO:0000256" key="2">
    <source>
        <dbReference type="ARBA" id="ARBA00022723"/>
    </source>
</evidence>
<keyword evidence="3" id="KW-0408">Iron</keyword>
<dbReference type="PROSITE" id="PS51379">
    <property type="entry name" value="4FE4S_FER_2"/>
    <property type="match status" value="3"/>
</dbReference>
<dbReference type="InterPro" id="IPR050572">
    <property type="entry name" value="Fe-S_Ferredoxin"/>
</dbReference>
<keyword evidence="8" id="KW-1185">Reference proteome</keyword>
<dbReference type="PANTHER" id="PTHR43687:SF4">
    <property type="entry name" value="BLR5484 PROTEIN"/>
    <property type="match status" value="1"/>
</dbReference>
<dbReference type="GO" id="GO:0051539">
    <property type="term" value="F:4 iron, 4 sulfur cluster binding"/>
    <property type="evidence" value="ECO:0007669"/>
    <property type="project" value="UniProtKB-KW"/>
</dbReference>
<feature type="region of interest" description="Disordered" evidence="5">
    <location>
        <begin position="664"/>
        <end position="683"/>
    </location>
</feature>
<sequence>MPVACSKSKTYAYTYKNNERVKLLMTAYKTLLLCSCDKTQSFNPEALRKAASAEQVIAVDQLCGKEMSIAAEHLGANNEVLIACGQQAALFERLAEDVYAEVQHSAPLHTIDIRDRAGWSAPDARPERLQAKQAALIAASQLPAPIAPAKTILSSGVCCIVGPTEQAVRMAELVQDELGVTCIVTDAGPIQLPSAAYDVAKGQLTGAYGALGNFKLEFAHLQTLHPAGRGELGYEAAKPTARSECDVFIDLRGGAPAFPSHEKRNGYFWADPKKTGELERIALTARERVGEFEKTVYFRLEESLCAHSRANKPGCTRCLDVCTTEAIFSVGDHIQIDSDICAGCGSCAAVCPTSAVTMNETPFEALTKAVEVMARVYREHTQESPRLVFHTLGAGTEAIANLARYDNGLADDLIPMALEHVDRIGHAEIMAAFGAGYAEVLILADNEIDRRAVTAEVELAQAMLKGTHNSPSRVRVISAIQLCDAGDNAGRVSDPVLLVGGRRDITRVTVAAMSDKIEEPIPLPVGAPYGAIEIDSDKCTLCLACVSLCPTGALGDNPDRPEVRFTENACVQCGICESTCPETAITLKPQLDVSKAALSARALHGEEPFECIKCGTPFGVASTINRIVEKLENQHWMYKNSDNVQLIKMCDDCRVKAQFHGSTAPMAGGDRPRVRTSDDYLDS</sequence>
<dbReference type="STRING" id="1658765.Msub_20462"/>
<dbReference type="EMBL" id="LFBU01000002">
    <property type="protein sequence ID" value="KMQ73265.1"/>
    <property type="molecule type" value="Genomic_DNA"/>
</dbReference>
<evidence type="ECO:0000313" key="8">
    <source>
        <dbReference type="Proteomes" id="UP000036102"/>
    </source>
</evidence>
<accession>A0A0J7LWK2</accession>
<evidence type="ECO:0000259" key="6">
    <source>
        <dbReference type="PROSITE" id="PS51379"/>
    </source>
</evidence>
<evidence type="ECO:0000313" key="7">
    <source>
        <dbReference type="EMBL" id="KMQ73265.1"/>
    </source>
</evidence>
<keyword evidence="1" id="KW-0004">4Fe-4S</keyword>
<feature type="compositionally biased region" description="Basic and acidic residues" evidence="5">
    <location>
        <begin position="670"/>
        <end position="683"/>
    </location>
</feature>
<evidence type="ECO:0000256" key="5">
    <source>
        <dbReference type="SAM" id="MobiDB-lite"/>
    </source>
</evidence>
<dbReference type="AlphaFoldDB" id="A0A0J7LWK2"/>
<feature type="domain" description="4Fe-4S ferredoxin-type" evidence="6">
    <location>
        <begin position="561"/>
        <end position="590"/>
    </location>
</feature>